<dbReference type="CDD" id="cd02440">
    <property type="entry name" value="AdoMet_MTases"/>
    <property type="match status" value="1"/>
</dbReference>
<dbReference type="EMBL" id="JBEDUW010000001">
    <property type="protein sequence ID" value="KAK9947782.1"/>
    <property type="molecule type" value="Genomic_DNA"/>
</dbReference>
<dbReference type="GO" id="GO:0032259">
    <property type="term" value="P:methylation"/>
    <property type="evidence" value="ECO:0007669"/>
    <property type="project" value="UniProtKB-KW"/>
</dbReference>
<dbReference type="PROSITE" id="PS51515">
    <property type="entry name" value="BIN3_SAM"/>
    <property type="match status" value="1"/>
</dbReference>
<dbReference type="Pfam" id="PF06859">
    <property type="entry name" value="Bin3"/>
    <property type="match status" value="1"/>
</dbReference>
<evidence type="ECO:0000259" key="8">
    <source>
        <dbReference type="PROSITE" id="PS51515"/>
    </source>
</evidence>
<dbReference type="SUPFAM" id="SSF53335">
    <property type="entry name" value="S-adenosyl-L-methionine-dependent methyltransferases"/>
    <property type="match status" value="1"/>
</dbReference>
<proteinExistence type="inferred from homology"/>
<dbReference type="InterPro" id="IPR024160">
    <property type="entry name" value="BIN3_SAM-bd_dom"/>
</dbReference>
<protein>
    <recommendedName>
        <fullName evidence="6">RNA methyltransferase</fullName>
        <ecNumber evidence="6">2.1.1.-</ecNumber>
    </recommendedName>
</protein>
<gene>
    <name evidence="9" type="ORF">M0R45_003387</name>
</gene>
<dbReference type="GO" id="GO:0017069">
    <property type="term" value="F:snRNA binding"/>
    <property type="evidence" value="ECO:0007669"/>
    <property type="project" value="TreeGrafter"/>
</dbReference>
<dbReference type="Gene3D" id="3.40.50.150">
    <property type="entry name" value="Vaccinia Virus protein VP39"/>
    <property type="match status" value="1"/>
</dbReference>
<feature type="domain" description="Bin3-type SAM" evidence="8">
    <location>
        <begin position="50"/>
        <end position="290"/>
    </location>
</feature>
<evidence type="ECO:0000313" key="10">
    <source>
        <dbReference type="Proteomes" id="UP001457282"/>
    </source>
</evidence>
<comment type="caution">
    <text evidence="9">The sequence shown here is derived from an EMBL/GenBank/DDBJ whole genome shotgun (WGS) entry which is preliminary data.</text>
</comment>
<evidence type="ECO:0000256" key="7">
    <source>
        <dbReference type="SAM" id="MobiDB-lite"/>
    </source>
</evidence>
<evidence type="ECO:0000313" key="9">
    <source>
        <dbReference type="EMBL" id="KAK9947782.1"/>
    </source>
</evidence>
<feature type="region of interest" description="Disordered" evidence="7">
    <location>
        <begin position="1"/>
        <end position="24"/>
    </location>
</feature>
<keyword evidence="3 6" id="KW-0808">Transferase</keyword>
<evidence type="ECO:0000256" key="6">
    <source>
        <dbReference type="RuleBase" id="RU367087"/>
    </source>
</evidence>
<keyword evidence="2 6" id="KW-0489">Methyltransferase</keyword>
<dbReference type="InterPro" id="IPR010675">
    <property type="entry name" value="Bin3_C"/>
</dbReference>
<sequence length="290" mass="33523">MCSTEIKKKSEQHDDAQAQQHRNKKRKQIFPYGNYRAYYGYRLGQDTEEDPRLKVFKKEWFEGKDCLDIGCNAGIMTIQIAKKFCCQSILGVDIDPDRVQDAYWHLKKLLRMEKARKIPGNASKLELGETANGSDCSIKGSPNEETKDSPRNCSSEEIDLFDIVSFRKEDFVNSRDPPNKHYDTILCLSVTKWIHLNWGDDGLLTLFSKIWRLLRPGGILVLEPQPWKSYDKNHKVSETTRTNYQNIIFHPQLFQDILLDKIGFRTVEDITSSVSGSKSGFDRPILVFHK</sequence>
<dbReference type="GO" id="GO:0008173">
    <property type="term" value="F:RNA methyltransferase activity"/>
    <property type="evidence" value="ECO:0007669"/>
    <property type="project" value="UniProtKB-UniRule"/>
</dbReference>
<comment type="similarity">
    <text evidence="1 6">Belongs to the methyltransferase superfamily.</text>
</comment>
<dbReference type="Proteomes" id="UP001457282">
    <property type="component" value="Unassembled WGS sequence"/>
</dbReference>
<dbReference type="PANTHER" id="PTHR12315">
    <property type="entry name" value="BICOID-INTERACTING PROTEIN RELATED"/>
    <property type="match status" value="1"/>
</dbReference>
<evidence type="ECO:0000256" key="3">
    <source>
        <dbReference type="ARBA" id="ARBA00022679"/>
    </source>
</evidence>
<keyword evidence="10" id="KW-1185">Reference proteome</keyword>
<dbReference type="GO" id="GO:0040031">
    <property type="term" value="P:snRNA modification"/>
    <property type="evidence" value="ECO:0007669"/>
    <property type="project" value="TreeGrafter"/>
</dbReference>
<evidence type="ECO:0000256" key="4">
    <source>
        <dbReference type="ARBA" id="ARBA00022691"/>
    </source>
</evidence>
<evidence type="ECO:0000256" key="5">
    <source>
        <dbReference type="PROSITE-ProRule" id="PRU00848"/>
    </source>
</evidence>
<keyword evidence="4 5" id="KW-0949">S-adenosyl-L-methionine</keyword>
<evidence type="ECO:0000256" key="2">
    <source>
        <dbReference type="ARBA" id="ARBA00022603"/>
    </source>
</evidence>
<dbReference type="PANTHER" id="PTHR12315:SF0">
    <property type="entry name" value="7SK SNRNA METHYLPHOSPHATE CAPPING ENZYME"/>
    <property type="match status" value="1"/>
</dbReference>
<feature type="compositionally biased region" description="Basic and acidic residues" evidence="7">
    <location>
        <begin position="1"/>
        <end position="16"/>
    </location>
</feature>
<name>A0AAW1YGB7_RUBAR</name>
<feature type="region of interest" description="Disordered" evidence="7">
    <location>
        <begin position="129"/>
        <end position="153"/>
    </location>
</feature>
<evidence type="ECO:0000256" key="1">
    <source>
        <dbReference type="ARBA" id="ARBA00008361"/>
    </source>
</evidence>
<dbReference type="GO" id="GO:0008171">
    <property type="term" value="F:O-methyltransferase activity"/>
    <property type="evidence" value="ECO:0007669"/>
    <property type="project" value="UniProtKB-UniRule"/>
</dbReference>
<dbReference type="EC" id="2.1.1.-" evidence="6"/>
<dbReference type="InterPro" id="IPR039772">
    <property type="entry name" value="Bin3-like"/>
</dbReference>
<organism evidence="9 10">
    <name type="scientific">Rubus argutus</name>
    <name type="common">Southern blackberry</name>
    <dbReference type="NCBI Taxonomy" id="59490"/>
    <lineage>
        <taxon>Eukaryota</taxon>
        <taxon>Viridiplantae</taxon>
        <taxon>Streptophyta</taxon>
        <taxon>Embryophyta</taxon>
        <taxon>Tracheophyta</taxon>
        <taxon>Spermatophyta</taxon>
        <taxon>Magnoliopsida</taxon>
        <taxon>eudicotyledons</taxon>
        <taxon>Gunneridae</taxon>
        <taxon>Pentapetalae</taxon>
        <taxon>rosids</taxon>
        <taxon>fabids</taxon>
        <taxon>Rosales</taxon>
        <taxon>Rosaceae</taxon>
        <taxon>Rosoideae</taxon>
        <taxon>Rosoideae incertae sedis</taxon>
        <taxon>Rubus</taxon>
    </lineage>
</organism>
<reference evidence="9 10" key="1">
    <citation type="journal article" date="2023" name="G3 (Bethesda)">
        <title>A chromosome-length genome assembly and annotation of blackberry (Rubus argutus, cv. 'Hillquist').</title>
        <authorList>
            <person name="Bruna T."/>
            <person name="Aryal R."/>
            <person name="Dudchenko O."/>
            <person name="Sargent D.J."/>
            <person name="Mead D."/>
            <person name="Buti M."/>
            <person name="Cavallini A."/>
            <person name="Hytonen T."/>
            <person name="Andres J."/>
            <person name="Pham M."/>
            <person name="Weisz D."/>
            <person name="Mascagni F."/>
            <person name="Usai G."/>
            <person name="Natali L."/>
            <person name="Bassil N."/>
            <person name="Fernandez G.E."/>
            <person name="Lomsadze A."/>
            <person name="Armour M."/>
            <person name="Olukolu B."/>
            <person name="Poorten T."/>
            <person name="Britton C."/>
            <person name="Davik J."/>
            <person name="Ashrafi H."/>
            <person name="Aiden E.L."/>
            <person name="Borodovsky M."/>
            <person name="Worthington M."/>
        </authorList>
    </citation>
    <scope>NUCLEOTIDE SEQUENCE [LARGE SCALE GENOMIC DNA]</scope>
    <source>
        <strain evidence="9">PI 553951</strain>
    </source>
</reference>
<dbReference type="InterPro" id="IPR029063">
    <property type="entry name" value="SAM-dependent_MTases_sf"/>
</dbReference>
<accession>A0AAW1YGB7</accession>
<dbReference type="AlphaFoldDB" id="A0AAW1YGB7"/>